<feature type="region of interest" description="Disordered" evidence="5">
    <location>
        <begin position="92"/>
        <end position="165"/>
    </location>
</feature>
<dbReference type="GO" id="GO:1902657">
    <property type="term" value="P:protein localization to prospore membrane"/>
    <property type="evidence" value="ECO:0007669"/>
    <property type="project" value="InterPro"/>
</dbReference>
<feature type="compositionally biased region" description="Low complexity" evidence="5">
    <location>
        <begin position="126"/>
        <end position="135"/>
    </location>
</feature>
<dbReference type="GO" id="GO:0009229">
    <property type="term" value="P:thiamine diphosphate biosynthetic process"/>
    <property type="evidence" value="ECO:0007669"/>
    <property type="project" value="InterPro"/>
</dbReference>
<keyword evidence="9" id="KW-1185">Reference proteome</keyword>
<dbReference type="GO" id="GO:0006772">
    <property type="term" value="P:thiamine metabolic process"/>
    <property type="evidence" value="ECO:0007669"/>
    <property type="project" value="InterPro"/>
</dbReference>
<accession>A0A9W8CLP0</accession>
<dbReference type="InterPro" id="IPR040345">
    <property type="entry name" value="Mug56/Spo71"/>
</dbReference>
<dbReference type="InterPro" id="IPR006282">
    <property type="entry name" value="Thi_PPkinase"/>
</dbReference>
<dbReference type="Pfam" id="PF23207">
    <property type="entry name" value="PH_SPO71"/>
    <property type="match status" value="1"/>
</dbReference>
<comment type="caution">
    <text evidence="8">The sequence shown here is derived from an EMBL/GenBank/DDBJ whole genome shotgun (WGS) entry which is preliminary data.</text>
</comment>
<protein>
    <recommendedName>
        <fullName evidence="10">Thiamine diphosphokinase</fullName>
    </recommendedName>
</protein>
<evidence type="ECO:0000256" key="5">
    <source>
        <dbReference type="SAM" id="MobiDB-lite"/>
    </source>
</evidence>
<organism evidence="8 9">
    <name type="scientific">Coemansia asiatica</name>
    <dbReference type="NCBI Taxonomy" id="1052880"/>
    <lineage>
        <taxon>Eukaryota</taxon>
        <taxon>Fungi</taxon>
        <taxon>Fungi incertae sedis</taxon>
        <taxon>Zoopagomycota</taxon>
        <taxon>Kickxellomycotina</taxon>
        <taxon>Kickxellomycetes</taxon>
        <taxon>Kickxellales</taxon>
        <taxon>Kickxellaceae</taxon>
        <taxon>Coemansia</taxon>
    </lineage>
</organism>
<dbReference type="Proteomes" id="UP001145021">
    <property type="component" value="Unassembled WGS sequence"/>
</dbReference>
<dbReference type="Pfam" id="PF04265">
    <property type="entry name" value="TPK_B1_binding"/>
    <property type="match status" value="1"/>
</dbReference>
<feature type="region of interest" description="Disordered" evidence="5">
    <location>
        <begin position="1062"/>
        <end position="1135"/>
    </location>
</feature>
<dbReference type="GO" id="GO:0016301">
    <property type="term" value="F:kinase activity"/>
    <property type="evidence" value="ECO:0007669"/>
    <property type="project" value="UniProtKB-KW"/>
</dbReference>
<dbReference type="Gene3D" id="3.40.50.10240">
    <property type="entry name" value="Thiamin pyrophosphokinase, catalytic domain"/>
    <property type="match status" value="1"/>
</dbReference>
<dbReference type="InterPro" id="IPR057379">
    <property type="entry name" value="PH_SPO71"/>
</dbReference>
<evidence type="ECO:0000256" key="3">
    <source>
        <dbReference type="ARBA" id="ARBA00022777"/>
    </source>
</evidence>
<dbReference type="FunFam" id="2.60.120.320:FF:000001">
    <property type="entry name" value="Thiamine pyrophosphokinase"/>
    <property type="match status" value="1"/>
</dbReference>
<dbReference type="PANTHER" id="PTHR28076">
    <property type="entry name" value="SPORULATION-SPECIFIC PROTEIN 71"/>
    <property type="match status" value="1"/>
</dbReference>
<evidence type="ECO:0000259" key="6">
    <source>
        <dbReference type="SMART" id="SM00233"/>
    </source>
</evidence>
<feature type="domain" description="Thiamin pyrophosphokinase thiamin-binding" evidence="7">
    <location>
        <begin position="1299"/>
        <end position="1365"/>
    </location>
</feature>
<name>A0A9W8CLP0_9FUNG</name>
<gene>
    <name evidence="8" type="ORF">LPJ64_001238</name>
</gene>
<proteinExistence type="predicted"/>
<dbReference type="GO" id="GO:0004788">
    <property type="term" value="F:thiamine diphosphokinase activity"/>
    <property type="evidence" value="ECO:0007669"/>
    <property type="project" value="InterPro"/>
</dbReference>
<feature type="domain" description="PH" evidence="6">
    <location>
        <begin position="895"/>
        <end position="1185"/>
    </location>
</feature>
<dbReference type="SUPFAM" id="SSF63862">
    <property type="entry name" value="Thiamin pyrophosphokinase, substrate-binding domain"/>
    <property type="match status" value="1"/>
</dbReference>
<dbReference type="Gene3D" id="2.60.120.320">
    <property type="entry name" value="Thiamin pyrophosphokinase, thiamin-binding domain"/>
    <property type="match status" value="1"/>
</dbReference>
<evidence type="ECO:0000256" key="4">
    <source>
        <dbReference type="ARBA" id="ARBA00022840"/>
    </source>
</evidence>
<dbReference type="InterPro" id="IPR001849">
    <property type="entry name" value="PH_domain"/>
</dbReference>
<dbReference type="InterPro" id="IPR036759">
    <property type="entry name" value="TPK_catalytic_sf"/>
</dbReference>
<evidence type="ECO:0000256" key="2">
    <source>
        <dbReference type="ARBA" id="ARBA00022741"/>
    </source>
</evidence>
<dbReference type="SMART" id="SM00233">
    <property type="entry name" value="PH"/>
    <property type="match status" value="2"/>
</dbReference>
<dbReference type="InterPro" id="IPR036371">
    <property type="entry name" value="TPK_B1-bd_sf"/>
</dbReference>
<feature type="compositionally biased region" description="Polar residues" evidence="5">
    <location>
        <begin position="1073"/>
        <end position="1091"/>
    </location>
</feature>
<dbReference type="InterPro" id="IPR007371">
    <property type="entry name" value="TPK_catalytic"/>
</dbReference>
<sequence length="1375" mass="152253">MAFDAGPIYETSLGDTKVLLGPAAAVHKHPFTAMSLDEEVTNESIYVSGGNSDWEVNGVSKAVRVFIGSTSIEWMQRHQRWWVRTAEKLESKTGAGRKISRRGAKSDSASDLFDMGSHKKNHKKASSSVESLALASKDETHRQQKQEGIDGHGDSDWSSDSDQSIEEIGDEDLHCKYSHEQNGNSADTHTLDTMQLSTRTVPVMELDPSVSSLDTIPMINVPVPMPMLPDSPMQDKKPPNTAPVQSNTVRNIQSVMDIRHSMPEKARRRSSLSVIKGFFRRSDKKQSHVYAKSTNSPRSTATAATEAAINAESLDTIPIVLNRGRAASISGIAGAGVSTPMVTTPTKRSSSLRRTAVSRQARTVTWLANDDEENAGAEDEQLLQGGWIPKALLRSKSFYGAAADTTVILAARAVVRLETAALSALVAPYTEITCRSQRVKVHEWAEMWIVLTARGILFYCASRTRPATQVLFPPYAAVPPRLSVFSPLDVSLALAYATKRGGARVVVFKMRTAPESYKWYIKLRELIGGGSAQVTVPKNITINVPELGVKVQVDITTPATNMWMIRHAAMTALLEDCVIEPRAQAWIEDERKSDLRVGMAWRRGGRLTWVAPSGGVDKSTGRWRVFFEEGDIICPPLLEGSHKLEMRTIVHYPDSAMVQGSAMQEPPGVEGFLMLKRSGASLAAYRPILLTAHDGLLFLIHAPRAARHLDVTANAYASNSAEHHANSNDKASCARYYHPDAYSCSKQMCQARYMIKLAAVWEISAVENDADEKTVQDDSAVDAGARSRAKARVKRFIRTHKPAQCKFRLTTRAGTSVILWAESEACMQEWVRRLTELKLYWIHRALADVALRSRSCILNYALQGRERDLPTWSDERAFADRAVWHACLVLGCRNIIHAGMLYRKRHKHQGMRRVFCVLTRGHLVEYDYPHALVNDDELVAHVQRQDPLMAQMTLEIGTSNANAQLLFPRSRSLSLRRCYVVSRRADDLTTEDIMCEPWVMTDIGNYSGLRLADRLYADGVVSHDFIDDCVFTVWRPKFTPPIIKDFAAGKEGGASAVSVEALLSDDSREERQVSFSPPMNPRQTHCSPRSSSDAHRLSNEGYGSSVSASSSRSYDRAQEPSANAAARKSDDIRVGADGFHDKSTKRMSAMAMASGMRPRLGVFKARTNTEMELWVTALNQEIRRMVEADTCKVSSFTPDAIVGDLDSLEDGARDYYAQRGAVIHKNDDQNSTDFMKGLQYLDTVLRAGRDPRDCVVVVFGGLSGRLDHVLHTLKVLFNNKERQILVISEDNLTLAVPAGKNRVMVNKQIDGPTCGILPLAGETVLTTNGLRWNLSAHKSSFEGLMSTSNIVDSSESVYIETTLPVAWTCEFNPRN</sequence>
<evidence type="ECO:0008006" key="10">
    <source>
        <dbReference type="Google" id="ProtNLM"/>
    </source>
</evidence>
<keyword evidence="3" id="KW-0418">Kinase</keyword>
<reference evidence="8" key="1">
    <citation type="submission" date="2022-07" db="EMBL/GenBank/DDBJ databases">
        <title>Phylogenomic reconstructions and comparative analyses of Kickxellomycotina fungi.</title>
        <authorList>
            <person name="Reynolds N.K."/>
            <person name="Stajich J.E."/>
            <person name="Barry K."/>
            <person name="Grigoriev I.V."/>
            <person name="Crous P."/>
            <person name="Smith M.E."/>
        </authorList>
    </citation>
    <scope>NUCLEOTIDE SEQUENCE</scope>
    <source>
        <strain evidence="8">NBRC 105413</strain>
    </source>
</reference>
<dbReference type="GO" id="GO:0005524">
    <property type="term" value="F:ATP binding"/>
    <property type="evidence" value="ECO:0007669"/>
    <property type="project" value="UniProtKB-KW"/>
</dbReference>
<dbReference type="CDD" id="cd07995">
    <property type="entry name" value="TPK"/>
    <property type="match status" value="1"/>
</dbReference>
<dbReference type="Pfam" id="PF04263">
    <property type="entry name" value="TPK_catalytic"/>
    <property type="match status" value="1"/>
</dbReference>
<feature type="domain" description="PH" evidence="6">
    <location>
        <begin position="667"/>
        <end position="841"/>
    </location>
</feature>
<dbReference type="NCBIfam" id="TIGR01378">
    <property type="entry name" value="thi_PPkinase"/>
    <property type="match status" value="1"/>
</dbReference>
<evidence type="ECO:0000313" key="8">
    <source>
        <dbReference type="EMBL" id="KAJ1647396.1"/>
    </source>
</evidence>
<keyword evidence="2" id="KW-0547">Nucleotide-binding</keyword>
<dbReference type="SMART" id="SM00983">
    <property type="entry name" value="TPK_B1_binding"/>
    <property type="match status" value="1"/>
</dbReference>
<dbReference type="InterPro" id="IPR007373">
    <property type="entry name" value="Thiamin_PyroPKinase_B1-bd"/>
</dbReference>
<dbReference type="GO" id="GO:0030975">
    <property type="term" value="F:thiamine binding"/>
    <property type="evidence" value="ECO:0007669"/>
    <property type="project" value="InterPro"/>
</dbReference>
<evidence type="ECO:0000259" key="7">
    <source>
        <dbReference type="SMART" id="SM00983"/>
    </source>
</evidence>
<evidence type="ECO:0000256" key="1">
    <source>
        <dbReference type="ARBA" id="ARBA00022679"/>
    </source>
</evidence>
<keyword evidence="4" id="KW-0067">ATP-binding</keyword>
<evidence type="ECO:0000313" key="9">
    <source>
        <dbReference type="Proteomes" id="UP001145021"/>
    </source>
</evidence>
<dbReference type="PANTHER" id="PTHR28076:SF1">
    <property type="entry name" value="PROSPORE MEMBRANE ADAPTER PROTEIN SPO71"/>
    <property type="match status" value="1"/>
</dbReference>
<keyword evidence="1" id="KW-0808">Transferase</keyword>
<dbReference type="SUPFAM" id="SSF63999">
    <property type="entry name" value="Thiamin pyrophosphokinase, catalytic domain"/>
    <property type="match status" value="1"/>
</dbReference>
<feature type="compositionally biased region" description="Basic and acidic residues" evidence="5">
    <location>
        <begin position="136"/>
        <end position="155"/>
    </location>
</feature>
<dbReference type="EMBL" id="JANBOH010000031">
    <property type="protein sequence ID" value="KAJ1647396.1"/>
    <property type="molecule type" value="Genomic_DNA"/>
</dbReference>